<gene>
    <name evidence="1" type="ORF">CEPIT_LOCUS29481</name>
</gene>
<dbReference type="AlphaFoldDB" id="A0AAV0F0H0"/>
<reference evidence="1" key="1">
    <citation type="submission" date="2022-07" db="EMBL/GenBank/DDBJ databases">
        <authorList>
            <person name="Macas J."/>
            <person name="Novak P."/>
            <person name="Neumann P."/>
        </authorList>
    </citation>
    <scope>NUCLEOTIDE SEQUENCE</scope>
</reference>
<protein>
    <submittedName>
        <fullName evidence="1">Uncharacterized protein</fullName>
    </submittedName>
</protein>
<evidence type="ECO:0000313" key="1">
    <source>
        <dbReference type="EMBL" id="CAH9128970.1"/>
    </source>
</evidence>
<accession>A0AAV0F0H0</accession>
<comment type="caution">
    <text evidence="1">The sequence shown here is derived from an EMBL/GenBank/DDBJ whole genome shotgun (WGS) entry which is preliminary data.</text>
</comment>
<evidence type="ECO:0000313" key="2">
    <source>
        <dbReference type="Proteomes" id="UP001152523"/>
    </source>
</evidence>
<dbReference type="EMBL" id="CAMAPF010000954">
    <property type="protein sequence ID" value="CAH9128970.1"/>
    <property type="molecule type" value="Genomic_DNA"/>
</dbReference>
<name>A0AAV0F0H0_9ASTE</name>
<proteinExistence type="predicted"/>
<sequence length="44" mass="5304">MRTSVPWSMVIRCLPNFGFPLQEADKFFSLCFVQYEVFVLEIWE</sequence>
<keyword evidence="2" id="KW-1185">Reference proteome</keyword>
<dbReference type="Proteomes" id="UP001152523">
    <property type="component" value="Unassembled WGS sequence"/>
</dbReference>
<organism evidence="1 2">
    <name type="scientific">Cuscuta epithymum</name>
    <dbReference type="NCBI Taxonomy" id="186058"/>
    <lineage>
        <taxon>Eukaryota</taxon>
        <taxon>Viridiplantae</taxon>
        <taxon>Streptophyta</taxon>
        <taxon>Embryophyta</taxon>
        <taxon>Tracheophyta</taxon>
        <taxon>Spermatophyta</taxon>
        <taxon>Magnoliopsida</taxon>
        <taxon>eudicotyledons</taxon>
        <taxon>Gunneridae</taxon>
        <taxon>Pentapetalae</taxon>
        <taxon>asterids</taxon>
        <taxon>lamiids</taxon>
        <taxon>Solanales</taxon>
        <taxon>Convolvulaceae</taxon>
        <taxon>Cuscuteae</taxon>
        <taxon>Cuscuta</taxon>
        <taxon>Cuscuta subgen. Cuscuta</taxon>
    </lineage>
</organism>